<gene>
    <name evidence="2" type="ORF">M2272_002607</name>
</gene>
<dbReference type="EMBL" id="JARXVE010000003">
    <property type="protein sequence ID" value="MDH6195967.1"/>
    <property type="molecule type" value="Genomic_DNA"/>
</dbReference>
<protein>
    <recommendedName>
        <fullName evidence="4">Secreted protein</fullName>
    </recommendedName>
</protein>
<accession>A0ABT6KZ49</accession>
<keyword evidence="1" id="KW-0732">Signal</keyword>
<name>A0ABT6KZ49_9MYCO</name>
<organism evidence="2 3">
    <name type="scientific">Mycolicibacterium frederiksbergense</name>
    <dbReference type="NCBI Taxonomy" id="117567"/>
    <lineage>
        <taxon>Bacteria</taxon>
        <taxon>Bacillati</taxon>
        <taxon>Actinomycetota</taxon>
        <taxon>Actinomycetes</taxon>
        <taxon>Mycobacteriales</taxon>
        <taxon>Mycobacteriaceae</taxon>
        <taxon>Mycolicibacterium</taxon>
    </lineage>
</organism>
<feature type="signal peptide" evidence="1">
    <location>
        <begin position="1"/>
        <end position="35"/>
    </location>
</feature>
<evidence type="ECO:0008006" key="4">
    <source>
        <dbReference type="Google" id="ProtNLM"/>
    </source>
</evidence>
<proteinExistence type="predicted"/>
<feature type="chain" id="PRO_5047412963" description="Secreted protein" evidence="1">
    <location>
        <begin position="36"/>
        <end position="168"/>
    </location>
</feature>
<evidence type="ECO:0000313" key="2">
    <source>
        <dbReference type="EMBL" id="MDH6195967.1"/>
    </source>
</evidence>
<sequence length="168" mass="16781">MHAMGWCTRRAVPLAPMVAAVGVVLSGVGAAPAAASTVVPLSNQIRACDFVKHLFVGGMGAGGGSGLADIGTQGSEVRAVVSLQSARPDTDYQVRLIQLPRSSAATCHPGDPGVAGAVLHTDASGTAAVTVTDALNSGATAAWVIVEGPPPPGQIRGEVYTSDFPAKL</sequence>
<evidence type="ECO:0000256" key="1">
    <source>
        <dbReference type="SAM" id="SignalP"/>
    </source>
</evidence>
<reference evidence="2 3" key="1">
    <citation type="submission" date="2023-04" db="EMBL/GenBank/DDBJ databases">
        <title>Forest soil microbial communities from Buena Vista Peninsula, Colon Province, Panama.</title>
        <authorList>
            <person name="Bouskill N."/>
        </authorList>
    </citation>
    <scope>NUCLEOTIDE SEQUENCE [LARGE SCALE GENOMIC DNA]</scope>
    <source>
        <strain evidence="2 3">AC80</strain>
    </source>
</reference>
<evidence type="ECO:0000313" key="3">
    <source>
        <dbReference type="Proteomes" id="UP001160130"/>
    </source>
</evidence>
<comment type="caution">
    <text evidence="2">The sequence shown here is derived from an EMBL/GenBank/DDBJ whole genome shotgun (WGS) entry which is preliminary data.</text>
</comment>
<keyword evidence="3" id="KW-1185">Reference proteome</keyword>
<dbReference type="Proteomes" id="UP001160130">
    <property type="component" value="Unassembled WGS sequence"/>
</dbReference>